<feature type="region of interest" description="Disordered" evidence="1">
    <location>
        <begin position="85"/>
        <end position="105"/>
    </location>
</feature>
<name>A0A5B7EVV8_PORTR</name>
<comment type="caution">
    <text evidence="2">The sequence shown here is derived from an EMBL/GenBank/DDBJ whole genome shotgun (WGS) entry which is preliminary data.</text>
</comment>
<evidence type="ECO:0000313" key="3">
    <source>
        <dbReference type="Proteomes" id="UP000324222"/>
    </source>
</evidence>
<feature type="compositionally biased region" description="Basic and acidic residues" evidence="1">
    <location>
        <begin position="22"/>
        <end position="33"/>
    </location>
</feature>
<accession>A0A5B7EVV8</accession>
<keyword evidence="3" id="KW-1185">Reference proteome</keyword>
<dbReference type="EMBL" id="VSRR010004277">
    <property type="protein sequence ID" value="MPC39150.1"/>
    <property type="molecule type" value="Genomic_DNA"/>
</dbReference>
<reference evidence="2 3" key="1">
    <citation type="submission" date="2019-05" db="EMBL/GenBank/DDBJ databases">
        <title>Another draft genome of Portunus trituberculatus and its Hox gene families provides insights of decapod evolution.</title>
        <authorList>
            <person name="Jeong J.-H."/>
            <person name="Song I."/>
            <person name="Kim S."/>
            <person name="Choi T."/>
            <person name="Kim D."/>
            <person name="Ryu S."/>
            <person name="Kim W."/>
        </authorList>
    </citation>
    <scope>NUCLEOTIDE SEQUENCE [LARGE SCALE GENOMIC DNA]</scope>
    <source>
        <tissue evidence="2">Muscle</tissue>
    </source>
</reference>
<evidence type="ECO:0000313" key="2">
    <source>
        <dbReference type="EMBL" id="MPC39150.1"/>
    </source>
</evidence>
<gene>
    <name evidence="2" type="ORF">E2C01_032671</name>
</gene>
<dbReference type="Proteomes" id="UP000324222">
    <property type="component" value="Unassembled WGS sequence"/>
</dbReference>
<dbReference type="AlphaFoldDB" id="A0A5B7EVV8"/>
<organism evidence="2 3">
    <name type="scientific">Portunus trituberculatus</name>
    <name type="common">Swimming crab</name>
    <name type="synonym">Neptunus trituberculatus</name>
    <dbReference type="NCBI Taxonomy" id="210409"/>
    <lineage>
        <taxon>Eukaryota</taxon>
        <taxon>Metazoa</taxon>
        <taxon>Ecdysozoa</taxon>
        <taxon>Arthropoda</taxon>
        <taxon>Crustacea</taxon>
        <taxon>Multicrustacea</taxon>
        <taxon>Malacostraca</taxon>
        <taxon>Eumalacostraca</taxon>
        <taxon>Eucarida</taxon>
        <taxon>Decapoda</taxon>
        <taxon>Pleocyemata</taxon>
        <taxon>Brachyura</taxon>
        <taxon>Eubrachyura</taxon>
        <taxon>Portunoidea</taxon>
        <taxon>Portunidae</taxon>
        <taxon>Portuninae</taxon>
        <taxon>Portunus</taxon>
    </lineage>
</organism>
<feature type="region of interest" description="Disordered" evidence="1">
    <location>
        <begin position="1"/>
        <end position="35"/>
    </location>
</feature>
<evidence type="ECO:0000256" key="1">
    <source>
        <dbReference type="SAM" id="MobiDB-lite"/>
    </source>
</evidence>
<sequence>MKVTFGNIEQRTRKELGKKRKDQTENEEGKYESKGITGGTSITFVSWSSSSLYGKKCTESGRSENVRSAVTRGGTVIDIPCRHHHCSSKRRRTLDRSGRANMRSA</sequence>
<proteinExistence type="predicted"/>
<protein>
    <submittedName>
        <fullName evidence="2">Uncharacterized protein</fullName>
    </submittedName>
</protein>